<feature type="non-terminal residue" evidence="1">
    <location>
        <position position="64"/>
    </location>
</feature>
<proteinExistence type="predicted"/>
<reference evidence="1" key="1">
    <citation type="submission" date="2020-07" db="EMBL/GenBank/DDBJ databases">
        <title>Clarias magur genome sequencing, assembly and annotation.</title>
        <authorList>
            <person name="Kushwaha B."/>
            <person name="Kumar R."/>
            <person name="Das P."/>
            <person name="Joshi C.G."/>
            <person name="Kumar D."/>
            <person name="Nagpure N.S."/>
            <person name="Pandey M."/>
            <person name="Agarwal S."/>
            <person name="Srivastava S."/>
            <person name="Singh M."/>
            <person name="Sahoo L."/>
            <person name="Jayasankar P."/>
            <person name="Meher P.K."/>
            <person name="Koringa P.G."/>
            <person name="Iquebal M.A."/>
            <person name="Das S.P."/>
            <person name="Bit A."/>
            <person name="Patnaik S."/>
            <person name="Patel N."/>
            <person name="Shah T.M."/>
            <person name="Hinsu A."/>
            <person name="Jena J.K."/>
        </authorList>
    </citation>
    <scope>NUCLEOTIDE SEQUENCE</scope>
    <source>
        <strain evidence="1">CIFAMagur01</strain>
        <tissue evidence="1">Testis</tissue>
    </source>
</reference>
<keyword evidence="2" id="KW-1185">Reference proteome</keyword>
<accession>A0A8J4XD75</accession>
<organism evidence="1 2">
    <name type="scientific">Clarias magur</name>
    <name type="common">Asian catfish</name>
    <name type="synonym">Macropteronotus magur</name>
    <dbReference type="NCBI Taxonomy" id="1594786"/>
    <lineage>
        <taxon>Eukaryota</taxon>
        <taxon>Metazoa</taxon>
        <taxon>Chordata</taxon>
        <taxon>Craniata</taxon>
        <taxon>Vertebrata</taxon>
        <taxon>Euteleostomi</taxon>
        <taxon>Actinopterygii</taxon>
        <taxon>Neopterygii</taxon>
        <taxon>Teleostei</taxon>
        <taxon>Ostariophysi</taxon>
        <taxon>Siluriformes</taxon>
        <taxon>Clariidae</taxon>
        <taxon>Clarias</taxon>
    </lineage>
</organism>
<dbReference type="Proteomes" id="UP000727407">
    <property type="component" value="Unassembled WGS sequence"/>
</dbReference>
<gene>
    <name evidence="1" type="primary">crs1</name>
    <name evidence="1" type="ORF">DAT39_006220</name>
</gene>
<comment type="caution">
    <text evidence="1">The sequence shown here is derived from an EMBL/GenBank/DDBJ whole genome shotgun (WGS) entry which is preliminary data.</text>
</comment>
<sequence length="64" mass="7552">MSPRPPSTYLFPLSKAHNGTWRLFPWGSRSTETQSLVYRHFVRHVIQNKKPRTPSRARTKTEKT</sequence>
<evidence type="ECO:0000313" key="2">
    <source>
        <dbReference type="Proteomes" id="UP000727407"/>
    </source>
</evidence>
<name>A0A8J4XD75_CLAMG</name>
<evidence type="ECO:0000313" key="1">
    <source>
        <dbReference type="EMBL" id="KAF5904053.1"/>
    </source>
</evidence>
<dbReference type="EMBL" id="QNUK01000064">
    <property type="protein sequence ID" value="KAF5904053.1"/>
    <property type="molecule type" value="Genomic_DNA"/>
</dbReference>
<dbReference type="AlphaFoldDB" id="A0A8J4XD75"/>
<protein>
    <submittedName>
        <fullName evidence="1">Chloroplastic group IIA intron splicing facilitator CRS1, chloroplastic</fullName>
    </submittedName>
</protein>